<dbReference type="InterPro" id="IPR036397">
    <property type="entry name" value="RNaseH_sf"/>
</dbReference>
<dbReference type="Gene3D" id="3.30.420.10">
    <property type="entry name" value="Ribonuclease H-like superfamily/Ribonuclease H"/>
    <property type="match status" value="1"/>
</dbReference>
<dbReference type="SUPFAM" id="SSF53098">
    <property type="entry name" value="Ribonuclease H-like"/>
    <property type="match status" value="1"/>
</dbReference>
<feature type="domain" description="3'-5' exonuclease" evidence="1">
    <location>
        <begin position="9"/>
        <end position="224"/>
    </location>
</feature>
<dbReference type="GO" id="GO:0003676">
    <property type="term" value="F:nucleic acid binding"/>
    <property type="evidence" value="ECO:0007669"/>
    <property type="project" value="InterPro"/>
</dbReference>
<dbReference type="EnsemblMetazoa" id="XM_021057786.2">
    <property type="protein sequence ID" value="XP_020913445.1"/>
    <property type="gene ID" value="LOC110251125"/>
</dbReference>
<dbReference type="GO" id="GO:0034587">
    <property type="term" value="P:piRNA processing"/>
    <property type="evidence" value="ECO:0007669"/>
    <property type="project" value="TreeGrafter"/>
</dbReference>
<dbReference type="GeneID" id="110251125"/>
<dbReference type="InterPro" id="IPR012337">
    <property type="entry name" value="RNaseH-like_sf"/>
</dbReference>
<dbReference type="GO" id="GO:0008408">
    <property type="term" value="F:3'-5' exonuclease activity"/>
    <property type="evidence" value="ECO:0007669"/>
    <property type="project" value="InterPro"/>
</dbReference>
<dbReference type="SMART" id="SM00474">
    <property type="entry name" value="35EXOc"/>
    <property type="match status" value="1"/>
</dbReference>
<keyword evidence="3" id="KW-1185">Reference proteome</keyword>
<name>A0A913Y119_EXADI</name>
<dbReference type="OMA" id="CNAIAQR"/>
<evidence type="ECO:0000313" key="3">
    <source>
        <dbReference type="Proteomes" id="UP000887567"/>
    </source>
</evidence>
<evidence type="ECO:0000313" key="2">
    <source>
        <dbReference type="EnsemblMetazoa" id="XP_020913445.1"/>
    </source>
</evidence>
<dbReference type="InterPro" id="IPR052144">
    <property type="entry name" value="piRNA_biogenesis_EXD1"/>
</dbReference>
<dbReference type="GO" id="GO:1990923">
    <property type="term" value="C:PET complex"/>
    <property type="evidence" value="ECO:0007669"/>
    <property type="project" value="TreeGrafter"/>
</dbReference>
<accession>A0A913Y119</accession>
<protein>
    <recommendedName>
        <fullName evidence="1">3'-5' exonuclease domain-containing protein</fullName>
    </recommendedName>
</protein>
<dbReference type="KEGG" id="epa:110251125"/>
<organism evidence="2 3">
    <name type="scientific">Exaiptasia diaphana</name>
    <name type="common">Tropical sea anemone</name>
    <name type="synonym">Aiptasia pulchella</name>
    <dbReference type="NCBI Taxonomy" id="2652724"/>
    <lineage>
        <taxon>Eukaryota</taxon>
        <taxon>Metazoa</taxon>
        <taxon>Cnidaria</taxon>
        <taxon>Anthozoa</taxon>
        <taxon>Hexacorallia</taxon>
        <taxon>Actiniaria</taxon>
        <taxon>Aiptasiidae</taxon>
        <taxon>Exaiptasia</taxon>
    </lineage>
</organism>
<dbReference type="InterPro" id="IPR002562">
    <property type="entry name" value="3'-5'_exonuclease_dom"/>
</dbReference>
<dbReference type="Proteomes" id="UP000887567">
    <property type="component" value="Unplaced"/>
</dbReference>
<dbReference type="RefSeq" id="XP_020913445.1">
    <property type="nucleotide sequence ID" value="XM_021057786.2"/>
</dbReference>
<dbReference type="Pfam" id="PF01612">
    <property type="entry name" value="DNA_pol_A_exo1"/>
    <property type="match status" value="1"/>
</dbReference>
<proteinExistence type="predicted"/>
<dbReference type="PANTHER" id="PTHR46628:SF1">
    <property type="entry name" value="PIRNA BIOGENESIS PROTEIN EXD1"/>
    <property type="match status" value="1"/>
</dbReference>
<dbReference type="OrthoDB" id="26838at2759"/>
<dbReference type="AlphaFoldDB" id="A0A913Y119"/>
<reference evidence="2" key="1">
    <citation type="submission" date="2022-11" db="UniProtKB">
        <authorList>
            <consortium name="EnsemblMetazoa"/>
        </authorList>
    </citation>
    <scope>IDENTIFICATION</scope>
</reference>
<dbReference type="PANTHER" id="PTHR46628">
    <property type="entry name" value="PIRNA BIOGENESIS PROTEIN EXD1"/>
    <property type="match status" value="1"/>
</dbReference>
<evidence type="ECO:0000259" key="1">
    <source>
        <dbReference type="SMART" id="SM00474"/>
    </source>
</evidence>
<sequence length="315" mass="36607">MACGYSKNYILVDNADGLQESLRELKSFKSKANLLAVDCEGVKLSREGELTIVTVATEEKAYIFDVVKLKKVLFDEGLREILEDKSREKLMFDCRQDSDSLWHQYQVKLTGVLDVQLLEVMKRREEYGGSSLKFQLSRRSGRGSEVRRSDRGSEVEKIRGFNYCLELYTKDTRAINTKDKGRILLQSDRNLWKRRPISDVLLRYCAVDTLELFKLYNKLKSANGEELSRLRLASERYTDLFRGKAVRSFDQYEGNGFLPLDVIPSEDGEDNLTADTLCNGCKRLFPQDEFSEYQLRHNEQKCRVCSSLRKRKLYY</sequence>